<feature type="repeat" description="TPR" evidence="3">
    <location>
        <begin position="885"/>
        <end position="918"/>
    </location>
</feature>
<dbReference type="Pfam" id="PF00211">
    <property type="entry name" value="Guanylate_cyc"/>
    <property type="match status" value="1"/>
</dbReference>
<proteinExistence type="predicted"/>
<dbReference type="GO" id="GO:0005524">
    <property type="term" value="F:ATP binding"/>
    <property type="evidence" value="ECO:0007669"/>
    <property type="project" value="UniProtKB-KW"/>
</dbReference>
<dbReference type="Pfam" id="PF13181">
    <property type="entry name" value="TPR_8"/>
    <property type="match status" value="1"/>
</dbReference>
<dbReference type="SMART" id="SM00044">
    <property type="entry name" value="CYCc"/>
    <property type="match status" value="1"/>
</dbReference>
<dbReference type="PANTHER" id="PTHR16305:SF28">
    <property type="entry name" value="GUANYLATE CYCLASE DOMAIN-CONTAINING PROTEIN"/>
    <property type="match status" value="1"/>
</dbReference>
<dbReference type="AlphaFoldDB" id="A0A1W9S2S3"/>
<dbReference type="Pfam" id="PF13424">
    <property type="entry name" value="TPR_12"/>
    <property type="match status" value="1"/>
</dbReference>
<organism evidence="5 6">
    <name type="scientific">Candidatus Coatesbacteria bacterium 4484_99</name>
    <dbReference type="NCBI Taxonomy" id="1970774"/>
    <lineage>
        <taxon>Bacteria</taxon>
        <taxon>Candidatus Coatesiibacteriota</taxon>
    </lineage>
</organism>
<keyword evidence="1" id="KW-0547">Nucleotide-binding</keyword>
<dbReference type="InterPro" id="IPR041664">
    <property type="entry name" value="AAA_16"/>
</dbReference>
<dbReference type="GO" id="GO:0035556">
    <property type="term" value="P:intracellular signal transduction"/>
    <property type="evidence" value="ECO:0007669"/>
    <property type="project" value="InterPro"/>
</dbReference>
<dbReference type="InterPro" id="IPR001054">
    <property type="entry name" value="A/G_cyclase"/>
</dbReference>
<comment type="caution">
    <text evidence="5">The sequence shown here is derived from an EMBL/GenBank/DDBJ whole genome shotgun (WGS) entry which is preliminary data.</text>
</comment>
<dbReference type="Gene3D" id="3.30.70.1230">
    <property type="entry name" value="Nucleotide cyclase"/>
    <property type="match status" value="1"/>
</dbReference>
<evidence type="ECO:0000256" key="1">
    <source>
        <dbReference type="ARBA" id="ARBA00022741"/>
    </source>
</evidence>
<dbReference type="InterPro" id="IPR029787">
    <property type="entry name" value="Nucleotide_cyclase"/>
</dbReference>
<name>A0A1W9S2S3_9BACT</name>
<dbReference type="SMART" id="SM00028">
    <property type="entry name" value="TPR"/>
    <property type="match status" value="8"/>
</dbReference>
<dbReference type="CDD" id="cd07302">
    <property type="entry name" value="CHD"/>
    <property type="match status" value="1"/>
</dbReference>
<gene>
    <name evidence="5" type="ORF">B6D57_01245</name>
</gene>
<dbReference type="EMBL" id="NATQ01000015">
    <property type="protein sequence ID" value="OQX91026.1"/>
    <property type="molecule type" value="Genomic_DNA"/>
</dbReference>
<evidence type="ECO:0000259" key="4">
    <source>
        <dbReference type="PROSITE" id="PS50125"/>
    </source>
</evidence>
<dbReference type="InterPro" id="IPR019734">
    <property type="entry name" value="TPR_rpt"/>
</dbReference>
<dbReference type="Gene3D" id="1.25.40.10">
    <property type="entry name" value="Tetratricopeptide repeat domain"/>
    <property type="match status" value="2"/>
</dbReference>
<reference evidence="6" key="1">
    <citation type="submission" date="2017-03" db="EMBL/GenBank/DDBJ databases">
        <title>Novel pathways for hydrocarbon cycling and metabolic interdependencies in hydrothermal sediment communities.</title>
        <authorList>
            <person name="Dombrowski N."/>
            <person name="Seitz K."/>
            <person name="Teske A."/>
            <person name="Baker B."/>
        </authorList>
    </citation>
    <scope>NUCLEOTIDE SEQUENCE [LARGE SCALE GENOMIC DNA]</scope>
</reference>
<dbReference type="SUPFAM" id="SSF52540">
    <property type="entry name" value="P-loop containing nucleoside triphosphate hydrolases"/>
    <property type="match status" value="1"/>
</dbReference>
<dbReference type="Pfam" id="PF13191">
    <property type="entry name" value="AAA_16"/>
    <property type="match status" value="1"/>
</dbReference>
<dbReference type="Proteomes" id="UP000192611">
    <property type="component" value="Unassembled WGS sequence"/>
</dbReference>
<evidence type="ECO:0000313" key="5">
    <source>
        <dbReference type="EMBL" id="OQX91026.1"/>
    </source>
</evidence>
<dbReference type="GO" id="GO:0004016">
    <property type="term" value="F:adenylate cyclase activity"/>
    <property type="evidence" value="ECO:0007669"/>
    <property type="project" value="TreeGrafter"/>
</dbReference>
<evidence type="ECO:0000313" key="6">
    <source>
        <dbReference type="Proteomes" id="UP000192611"/>
    </source>
</evidence>
<dbReference type="SUPFAM" id="SSF55073">
    <property type="entry name" value="Nucleotide cyclase"/>
    <property type="match status" value="1"/>
</dbReference>
<dbReference type="SUPFAM" id="SSF48452">
    <property type="entry name" value="TPR-like"/>
    <property type="match status" value="3"/>
</dbReference>
<evidence type="ECO:0000256" key="2">
    <source>
        <dbReference type="ARBA" id="ARBA00022840"/>
    </source>
</evidence>
<keyword evidence="3" id="KW-0802">TPR repeat</keyword>
<dbReference type="GO" id="GO:0009190">
    <property type="term" value="P:cyclic nucleotide biosynthetic process"/>
    <property type="evidence" value="ECO:0007669"/>
    <property type="project" value="InterPro"/>
</dbReference>
<dbReference type="PANTHER" id="PTHR16305">
    <property type="entry name" value="TESTICULAR SOLUBLE ADENYLYL CYCLASE"/>
    <property type="match status" value="1"/>
</dbReference>
<sequence length="1101" mass="126622">MKCRYCGFENPEAMRYCGNCGMKLVDEKGGEIKNVTVLFADISGFTTIAKKLDAEETREMLNTVFEVVSRACEKYGGTIDKFIGDEALVLFGAPISTENHIERAIRTAIEINQVISEMKGVFPVNVRMHMGIHSGKVVIGEVGGEGVRDYTVIGDTVNLASRLRDLAPPGQIFISEETAKRAEAFVEMEFIKRTTIKGIQEKVNVFRVLGLKRKRGKVRGIEQLQAPMIGRKEEMKRLTYILRTVTDEKKMRVVFIEGDAGIGKSRLYNEFISAAGGVKVFQSRFLPFAQEPDFPLKTLLRQYFNLKEFMTMEDASACVERGLKGLQNLPPDAKEIVLGFLFYEKYSKDDDFETYRQEVLSIAEKILRSEAKRVLIIGVEDIHWADVISLNSFEHLIKFLVDTPIMFIFMSRPTFEVPTVSRWKNSIMNSVISEKIDLLPLTDEDSAKFISKLLEIERLPLSVKNKILKKGGGNPLFIEELLKTLMEKGYIYLEDGKYLAKPDIMQFEVPDTIGDIVLSRVDNLNSKNKRVIQTASIIGDVFWDRPLDFLLSMDTSDALEFLIVRDFISERAQSSFENANEYSFKHVLLQESIYESILNKVRKKSHREFARWLLRNYPDKERQFASLLAYHFEKGEEFEEAVKYYKLSGDLYSEQSAPQKAIESYNKALFYIKKLDICKDIQWEVYDRLGVQFRYIGMMRDALEAFRNAISYADDACNIARVKYDNACALQEMSRYDEAIELLHEALVYGEGDIRLKMDVYQELLWVYYLKGDIERSQQNVEQLKELIERYGDVLSGDEVERRWAGLYDRSGILKGHRGDIAGAIEELKKSLEIYKKQNNINKVAVIYNNIATYYGYQGRLSDELSMLKRSLEIDEKIGRRLGIAVTYYNIGLCYLFLNDLEKAEDYFNKYLALNKLIDNKLGDGYGYRGLAGVYLQRGNLKKALDYVDQSIKIFSSLGSTYLENVTKLLKASILISDNRAGKAKNIIKQVDEYAKKADNPTVWGELFFVRGKQAYISGKLEECEKYLDKAEVAFLGMNDICVLGDLYIERIKLYEKKKDMKSLTVYKDKLEEWVKKILEGIDDYELKSRFLEKRELQGLI</sequence>
<dbReference type="GO" id="GO:0005737">
    <property type="term" value="C:cytoplasm"/>
    <property type="evidence" value="ECO:0007669"/>
    <property type="project" value="TreeGrafter"/>
</dbReference>
<feature type="domain" description="Guanylate cyclase" evidence="4">
    <location>
        <begin position="36"/>
        <end position="164"/>
    </location>
</feature>
<dbReference type="PROSITE" id="PS50005">
    <property type="entry name" value="TPR"/>
    <property type="match status" value="1"/>
</dbReference>
<dbReference type="InterPro" id="IPR027417">
    <property type="entry name" value="P-loop_NTPase"/>
</dbReference>
<evidence type="ECO:0000256" key="3">
    <source>
        <dbReference type="PROSITE-ProRule" id="PRU00339"/>
    </source>
</evidence>
<dbReference type="PROSITE" id="PS50125">
    <property type="entry name" value="GUANYLATE_CYCLASE_2"/>
    <property type="match status" value="1"/>
</dbReference>
<protein>
    <recommendedName>
        <fullName evidence="4">Guanylate cyclase domain-containing protein</fullName>
    </recommendedName>
</protein>
<dbReference type="InterPro" id="IPR011990">
    <property type="entry name" value="TPR-like_helical_dom_sf"/>
</dbReference>
<accession>A0A1W9S2S3</accession>
<dbReference type="Gene3D" id="3.40.50.300">
    <property type="entry name" value="P-loop containing nucleotide triphosphate hydrolases"/>
    <property type="match status" value="1"/>
</dbReference>
<keyword evidence="2" id="KW-0067">ATP-binding</keyword>